<organism evidence="2 3">
    <name type="scientific">Protopolystoma xenopodis</name>
    <dbReference type="NCBI Taxonomy" id="117903"/>
    <lineage>
        <taxon>Eukaryota</taxon>
        <taxon>Metazoa</taxon>
        <taxon>Spiralia</taxon>
        <taxon>Lophotrochozoa</taxon>
        <taxon>Platyhelminthes</taxon>
        <taxon>Monogenea</taxon>
        <taxon>Polyopisthocotylea</taxon>
        <taxon>Polystomatidea</taxon>
        <taxon>Polystomatidae</taxon>
        <taxon>Protopolystoma</taxon>
    </lineage>
</organism>
<dbReference type="EMBL" id="CAAALY010118023">
    <property type="protein sequence ID" value="VEL31052.1"/>
    <property type="molecule type" value="Genomic_DNA"/>
</dbReference>
<name>A0A448X924_9PLAT</name>
<dbReference type="AlphaFoldDB" id="A0A448X924"/>
<keyword evidence="3" id="KW-1185">Reference proteome</keyword>
<proteinExistence type="predicted"/>
<evidence type="ECO:0000313" key="3">
    <source>
        <dbReference type="Proteomes" id="UP000784294"/>
    </source>
</evidence>
<accession>A0A448X924</accession>
<dbReference type="Proteomes" id="UP000784294">
    <property type="component" value="Unassembled WGS sequence"/>
</dbReference>
<feature type="region of interest" description="Disordered" evidence="1">
    <location>
        <begin position="1"/>
        <end position="20"/>
    </location>
</feature>
<evidence type="ECO:0000256" key="1">
    <source>
        <dbReference type="SAM" id="MobiDB-lite"/>
    </source>
</evidence>
<feature type="compositionally biased region" description="Basic and acidic residues" evidence="1">
    <location>
        <begin position="48"/>
        <end position="76"/>
    </location>
</feature>
<gene>
    <name evidence="2" type="ORF">PXEA_LOCUS24492</name>
</gene>
<sequence length="106" mass="9990">MSIGQFAAEVTSGPIMDSVTASPTKIVDMAKKAADFIADASRSGAGKKPPENPLDKKRKGGEEAKGSEGSGAEDKMGSGVGESAGNSGGGDMGSSGGGGGGGAGGA</sequence>
<protein>
    <submittedName>
        <fullName evidence="2">Uncharacterized protein</fullName>
    </submittedName>
</protein>
<evidence type="ECO:0000313" key="2">
    <source>
        <dbReference type="EMBL" id="VEL31052.1"/>
    </source>
</evidence>
<comment type="caution">
    <text evidence="2">The sequence shown here is derived from an EMBL/GenBank/DDBJ whole genome shotgun (WGS) entry which is preliminary data.</text>
</comment>
<reference evidence="2" key="1">
    <citation type="submission" date="2018-11" db="EMBL/GenBank/DDBJ databases">
        <authorList>
            <consortium name="Pathogen Informatics"/>
        </authorList>
    </citation>
    <scope>NUCLEOTIDE SEQUENCE</scope>
</reference>
<feature type="compositionally biased region" description="Gly residues" evidence="1">
    <location>
        <begin position="78"/>
        <end position="106"/>
    </location>
</feature>
<feature type="region of interest" description="Disordered" evidence="1">
    <location>
        <begin position="39"/>
        <end position="106"/>
    </location>
</feature>